<evidence type="ECO:0000256" key="1">
    <source>
        <dbReference type="ARBA" id="ARBA00004651"/>
    </source>
</evidence>
<evidence type="ECO:0000256" key="2">
    <source>
        <dbReference type="ARBA" id="ARBA00008017"/>
    </source>
</evidence>
<keyword evidence="6 7" id="KW-0472">Membrane</keyword>
<gene>
    <name evidence="10" type="ordered locus">PCC8801_2865</name>
</gene>
<organism evidence="10 11">
    <name type="scientific">Rippkaea orientalis (strain PCC 8801 / RF-1)</name>
    <name type="common">Cyanothece sp. (strain PCC 8801)</name>
    <dbReference type="NCBI Taxonomy" id="41431"/>
    <lineage>
        <taxon>Bacteria</taxon>
        <taxon>Bacillati</taxon>
        <taxon>Cyanobacteriota</taxon>
        <taxon>Cyanophyceae</taxon>
        <taxon>Oscillatoriophycideae</taxon>
        <taxon>Chroococcales</taxon>
        <taxon>Aphanothecaceae</taxon>
        <taxon>Rippkaea</taxon>
        <taxon>Rippkaea orientalis</taxon>
    </lineage>
</organism>
<dbReference type="InterPro" id="IPR023408">
    <property type="entry name" value="MscS_beta-dom_sf"/>
</dbReference>
<dbReference type="OrthoDB" id="428547at2"/>
<evidence type="ECO:0000259" key="8">
    <source>
        <dbReference type="Pfam" id="PF00924"/>
    </source>
</evidence>
<evidence type="ECO:0000256" key="6">
    <source>
        <dbReference type="ARBA" id="ARBA00023136"/>
    </source>
</evidence>
<dbReference type="PANTHER" id="PTHR30221:SF18">
    <property type="entry name" value="SLL0590 PROTEIN"/>
    <property type="match status" value="1"/>
</dbReference>
<dbReference type="InterPro" id="IPR011066">
    <property type="entry name" value="MscS_channel_C_sf"/>
</dbReference>
<dbReference type="Gene3D" id="1.10.287.1260">
    <property type="match status" value="1"/>
</dbReference>
<dbReference type="GO" id="GO:0005886">
    <property type="term" value="C:plasma membrane"/>
    <property type="evidence" value="ECO:0007669"/>
    <property type="project" value="UniProtKB-SubCell"/>
</dbReference>
<dbReference type="Pfam" id="PF00924">
    <property type="entry name" value="MS_channel_2nd"/>
    <property type="match status" value="1"/>
</dbReference>
<comment type="similarity">
    <text evidence="2">Belongs to the MscS (TC 1.A.23) family.</text>
</comment>
<dbReference type="Gene3D" id="2.30.30.60">
    <property type="match status" value="1"/>
</dbReference>
<feature type="transmembrane region" description="Helical" evidence="7">
    <location>
        <begin position="213"/>
        <end position="240"/>
    </location>
</feature>
<evidence type="ECO:0000256" key="4">
    <source>
        <dbReference type="ARBA" id="ARBA00022692"/>
    </source>
</evidence>
<protein>
    <submittedName>
        <fullName evidence="10">MscS Mechanosensitive ion channel</fullName>
    </submittedName>
</protein>
<evidence type="ECO:0000313" key="10">
    <source>
        <dbReference type="EMBL" id="ACK66864.1"/>
    </source>
</evidence>
<feature type="transmembrane region" description="Helical" evidence="7">
    <location>
        <begin position="315"/>
        <end position="333"/>
    </location>
</feature>
<dbReference type="GO" id="GO:0008381">
    <property type="term" value="F:mechanosensitive monoatomic ion channel activity"/>
    <property type="evidence" value="ECO:0007669"/>
    <property type="project" value="InterPro"/>
</dbReference>
<dbReference type="EMBL" id="CP001287">
    <property type="protein sequence ID" value="ACK66864.1"/>
    <property type="molecule type" value="Genomic_DNA"/>
</dbReference>
<dbReference type="eggNOG" id="COG0668">
    <property type="taxonomic scope" value="Bacteria"/>
</dbReference>
<feature type="transmembrane region" description="Helical" evidence="7">
    <location>
        <begin position="345"/>
        <end position="370"/>
    </location>
</feature>
<name>B7JV12_RIPO1</name>
<sequence>MKKVIQPFILWLLVGLLAVTAIPIVIAQSTPSSTDSGKAPVTLDGETLFVFTKPLGTISVEERAKNVSRRLQQFADSETLSVDDMNIDIGDTEGVGIPITAVSVGNIPLITITKQDALAATKSRSVLVKEYVEIIKDAVTRYREKRTFQNTIRSLIFAIIATIISLVILFIIQNVFAKINQKLDLWGTTYIQPVRIGTFELIKANQLDNVVHFIARIIQIIAILGLVVAYCIFVLSQFIWTRSLAATFVDYLSKTFQTVWQAFINYVPNLLVIITVILIAWFFLRVSKTLFDELRQENISLPGFYPEWALPTYRLVTTGIVVLAAIIIVPLLPGFNSPAFQGISVFLGLLFSLGSTSVIANVVSGTILIYTRAFRVGDYITIGDTTGQVLETTLLVTRILTVTNVVISIPNSEIITTSISNWSFSSQELNLPLIVRTPVYLGYEVPWKQAYNALIQAAVQTKGISQSPPPFVIQEALNEVYVTYQLSVYVNWEYFKGKSLKEFEQTRSKLHENIRECCQEAGIRIFAPSYEADPTNYGPAAVNEE</sequence>
<dbReference type="SUPFAM" id="SSF82689">
    <property type="entry name" value="Mechanosensitive channel protein MscS (YggB), C-terminal domain"/>
    <property type="match status" value="1"/>
</dbReference>
<feature type="domain" description="Mechanosensitive ion channel MscS" evidence="8">
    <location>
        <begin position="358"/>
        <end position="423"/>
    </location>
</feature>
<dbReference type="Pfam" id="PF21082">
    <property type="entry name" value="MS_channel_3rd"/>
    <property type="match status" value="1"/>
</dbReference>
<feature type="transmembrane region" description="Helical" evidence="7">
    <location>
        <begin position="155"/>
        <end position="176"/>
    </location>
</feature>
<reference evidence="11" key="1">
    <citation type="journal article" date="2011" name="MBio">
        <title>Novel metabolic attributes of the genus Cyanothece, comprising a group of unicellular nitrogen-fixing Cyanobacteria.</title>
        <authorList>
            <person name="Bandyopadhyay A."/>
            <person name="Elvitigala T."/>
            <person name="Welsh E."/>
            <person name="Stockel J."/>
            <person name="Liberton M."/>
            <person name="Min H."/>
            <person name="Sherman L.A."/>
            <person name="Pakrasi H.B."/>
        </authorList>
    </citation>
    <scope>NUCLEOTIDE SEQUENCE [LARGE SCALE GENOMIC DNA]</scope>
    <source>
        <strain evidence="11">PCC 8801</strain>
    </source>
</reference>
<feature type="domain" description="Mechanosensitive ion channel MscS C-terminal" evidence="9">
    <location>
        <begin position="436"/>
        <end position="525"/>
    </location>
</feature>
<dbReference type="InterPro" id="IPR049278">
    <property type="entry name" value="MS_channel_C"/>
</dbReference>
<dbReference type="InterPro" id="IPR010920">
    <property type="entry name" value="LSM_dom_sf"/>
</dbReference>
<keyword evidence="4 7" id="KW-0812">Transmembrane</keyword>
<dbReference type="Gene3D" id="3.30.70.100">
    <property type="match status" value="1"/>
</dbReference>
<feature type="transmembrane region" description="Helical" evidence="7">
    <location>
        <begin position="260"/>
        <end position="284"/>
    </location>
</feature>
<evidence type="ECO:0000313" key="11">
    <source>
        <dbReference type="Proteomes" id="UP000008204"/>
    </source>
</evidence>
<dbReference type="PANTHER" id="PTHR30221">
    <property type="entry name" value="SMALL-CONDUCTANCE MECHANOSENSITIVE CHANNEL"/>
    <property type="match status" value="1"/>
</dbReference>
<dbReference type="STRING" id="41431.PCC8801_2865"/>
<evidence type="ECO:0000259" key="9">
    <source>
        <dbReference type="Pfam" id="PF21082"/>
    </source>
</evidence>
<dbReference type="HOGENOM" id="CLU_032048_1_0_3"/>
<dbReference type="InterPro" id="IPR045275">
    <property type="entry name" value="MscS_archaea/bacteria_type"/>
</dbReference>
<dbReference type="KEGG" id="cyp:PCC8801_2865"/>
<keyword evidence="11" id="KW-1185">Reference proteome</keyword>
<dbReference type="InterPro" id="IPR006685">
    <property type="entry name" value="MscS_channel_2nd"/>
</dbReference>
<dbReference type="Proteomes" id="UP000008204">
    <property type="component" value="Chromosome"/>
</dbReference>
<dbReference type="SUPFAM" id="SSF50182">
    <property type="entry name" value="Sm-like ribonucleoproteins"/>
    <property type="match status" value="1"/>
</dbReference>
<dbReference type="AlphaFoldDB" id="B7JV12"/>
<comment type="subcellular location">
    <subcellularLocation>
        <location evidence="1">Cell membrane</location>
        <topology evidence="1">Multi-pass membrane protein</topology>
    </subcellularLocation>
</comment>
<keyword evidence="3" id="KW-1003">Cell membrane</keyword>
<proteinExistence type="inferred from homology"/>
<keyword evidence="5 7" id="KW-1133">Transmembrane helix</keyword>
<accession>B7JV12</accession>
<evidence type="ECO:0000256" key="3">
    <source>
        <dbReference type="ARBA" id="ARBA00022475"/>
    </source>
</evidence>
<evidence type="ECO:0000256" key="5">
    <source>
        <dbReference type="ARBA" id="ARBA00022989"/>
    </source>
</evidence>
<evidence type="ECO:0000256" key="7">
    <source>
        <dbReference type="SAM" id="Phobius"/>
    </source>
</evidence>
<dbReference type="RefSeq" id="WP_012596130.1">
    <property type="nucleotide sequence ID" value="NC_011726.1"/>
</dbReference>